<dbReference type="PANTHER" id="PTHR25465">
    <property type="entry name" value="B-BOX DOMAIN CONTAINING"/>
    <property type="match status" value="1"/>
</dbReference>
<sequence length="596" mass="67539">MAATIMPNLRLHVRKPMDMASADFSQSEETFFCSICLEVFTEPVSTPCGHNYCKGCITSYWASRDFSQCPLCNEPFHTAPELRVNTEFKDMLKLFNRMKVAGDDGSPPAGPGEVPCDICHGMKHKAVKSCLVCLTSYCNAHLKPHHTVQVLKWHELINPVETLEDRVCRKHNKVIEFFCRKDQSRVCFVCLRDDHVMHDAISLEEEFKERKIKLKCAKRQVQHNLNEKCHMVLRIQNSMMEGRQEVETTKAGTVEAFAALVASIRTKKVKLIELLEEKQAAAEQKAKALIRQLWLEIAEDRQTSIKLEELSKTEDDFQLLQRLPSSTSNTKDCFTDPQSLLQVETVRSAVAKIEETLNTHMENIIKEVNLADNEETFEELQIENVFDDELGKIQEQYAIKVTLDPDTAHPSLIVSEDMKQVRDGGSKRNIPSSPKRFESVHFVLGNEGFSSGKFYYEVSLKGQTGWEVGVVRESINRKGFNWSLSPENGCWTLGLYWGRCQANTNPPVLLPLIKDLQKVGVFVDFDEGLVSFYDVDTRAQIYSFTGCFLTGRESFLSKILAFAVKDTAKVYPLFRPCAETESPPLQIAPVGCTKGK</sequence>
<dbReference type="AlphaFoldDB" id="A0A6J2QUA5"/>
<keyword evidence="4" id="KW-0862">Zinc</keyword>
<dbReference type="PANTHER" id="PTHR25465:SF32">
    <property type="entry name" value="BLOODTHIRSTY-RELATED GENE FAMILY, MEMBER 16 ISOFORM X1-RELATED"/>
    <property type="match status" value="1"/>
</dbReference>
<evidence type="ECO:0000313" key="10">
    <source>
        <dbReference type="Proteomes" id="UP000504630"/>
    </source>
</evidence>
<dbReference type="InterPro" id="IPR051051">
    <property type="entry name" value="E3_ubiq-ligase_TRIM/RNF"/>
</dbReference>
<dbReference type="GO" id="GO:0008270">
    <property type="term" value="F:zinc ion binding"/>
    <property type="evidence" value="ECO:0007669"/>
    <property type="project" value="UniProtKB-KW"/>
</dbReference>
<dbReference type="InterPro" id="IPR013083">
    <property type="entry name" value="Znf_RING/FYVE/PHD"/>
</dbReference>
<dbReference type="PROSITE" id="PS50119">
    <property type="entry name" value="ZF_BBOX"/>
    <property type="match status" value="1"/>
</dbReference>
<evidence type="ECO:0000313" key="11">
    <source>
        <dbReference type="RefSeq" id="XP_029301539.1"/>
    </source>
</evidence>
<dbReference type="Pfam" id="PF13765">
    <property type="entry name" value="PRY"/>
    <property type="match status" value="1"/>
</dbReference>
<dbReference type="CDD" id="cd13733">
    <property type="entry name" value="SPRY_PRY_C-I_1"/>
    <property type="match status" value="1"/>
</dbReference>
<keyword evidence="10" id="KW-1185">Reference proteome</keyword>
<feature type="domain" description="B30.2/SPRY" evidence="9">
    <location>
        <begin position="381"/>
        <end position="592"/>
    </location>
</feature>
<dbReference type="PROSITE" id="PS50188">
    <property type="entry name" value="B302_SPRY"/>
    <property type="match status" value="1"/>
</dbReference>
<dbReference type="KEGG" id="cgob:115017341"/>
<dbReference type="InterPro" id="IPR043136">
    <property type="entry name" value="B30.2/SPRY_sf"/>
</dbReference>
<dbReference type="InterPro" id="IPR003879">
    <property type="entry name" value="Butyrophylin_SPRY"/>
</dbReference>
<dbReference type="Pfam" id="PF13445">
    <property type="entry name" value="zf-RING_UBOX"/>
    <property type="match status" value="1"/>
</dbReference>
<dbReference type="InParanoid" id="A0A6J2QUA5"/>
<dbReference type="PRINTS" id="PR01407">
    <property type="entry name" value="BUTYPHLNCDUF"/>
</dbReference>
<dbReference type="InterPro" id="IPR001870">
    <property type="entry name" value="B30.2/SPRY"/>
</dbReference>
<dbReference type="SMART" id="SM00336">
    <property type="entry name" value="BBOX"/>
    <property type="match status" value="1"/>
</dbReference>
<dbReference type="InterPro" id="IPR006574">
    <property type="entry name" value="PRY"/>
</dbReference>
<dbReference type="PROSITE" id="PS50089">
    <property type="entry name" value="ZF_RING_2"/>
    <property type="match status" value="1"/>
</dbReference>
<feature type="domain" description="B box-type" evidence="8">
    <location>
        <begin position="163"/>
        <end position="203"/>
    </location>
</feature>
<dbReference type="FunFam" id="2.60.120.920:FF:000004">
    <property type="entry name" value="Butyrophilin subfamily 1 member A1"/>
    <property type="match status" value="1"/>
</dbReference>
<evidence type="ECO:0000259" key="7">
    <source>
        <dbReference type="PROSITE" id="PS50089"/>
    </source>
</evidence>
<name>A0A6J2QUA5_COTGO</name>
<reference evidence="11" key="1">
    <citation type="submission" date="2025-08" db="UniProtKB">
        <authorList>
            <consortium name="RefSeq"/>
        </authorList>
    </citation>
    <scope>IDENTIFICATION</scope>
</reference>
<dbReference type="InterPro" id="IPR017907">
    <property type="entry name" value="Znf_RING_CS"/>
</dbReference>
<dbReference type="Gene3D" id="2.60.120.920">
    <property type="match status" value="1"/>
</dbReference>
<dbReference type="InterPro" id="IPR003877">
    <property type="entry name" value="SPRY_dom"/>
</dbReference>
<keyword evidence="2" id="KW-0479">Metal-binding</keyword>
<dbReference type="InterPro" id="IPR000315">
    <property type="entry name" value="Znf_B-box"/>
</dbReference>
<dbReference type="SMART" id="SM00184">
    <property type="entry name" value="RING"/>
    <property type="match status" value="1"/>
</dbReference>
<dbReference type="Gene3D" id="3.30.40.10">
    <property type="entry name" value="Zinc/RING finger domain, C3HC4 (zinc finger)"/>
    <property type="match status" value="1"/>
</dbReference>
<dbReference type="Gene3D" id="4.10.830.40">
    <property type="match status" value="1"/>
</dbReference>
<evidence type="ECO:0000259" key="8">
    <source>
        <dbReference type="PROSITE" id="PS50119"/>
    </source>
</evidence>
<keyword evidence="1" id="KW-0399">Innate immunity</keyword>
<evidence type="ECO:0000256" key="1">
    <source>
        <dbReference type="ARBA" id="ARBA00022588"/>
    </source>
</evidence>
<dbReference type="InterPro" id="IPR027370">
    <property type="entry name" value="Znf-RING_euk"/>
</dbReference>
<evidence type="ECO:0000256" key="3">
    <source>
        <dbReference type="ARBA" id="ARBA00022771"/>
    </source>
</evidence>
<evidence type="ECO:0000256" key="5">
    <source>
        <dbReference type="ARBA" id="ARBA00022859"/>
    </source>
</evidence>
<accession>A0A6J2QUA5</accession>
<feature type="domain" description="RING-type" evidence="7">
    <location>
        <begin position="33"/>
        <end position="73"/>
    </location>
</feature>
<evidence type="ECO:0000256" key="6">
    <source>
        <dbReference type="PROSITE-ProRule" id="PRU00024"/>
    </source>
</evidence>
<dbReference type="Pfam" id="PF00643">
    <property type="entry name" value="zf-B_box"/>
    <property type="match status" value="1"/>
</dbReference>
<dbReference type="InterPro" id="IPR058030">
    <property type="entry name" value="TRIM8/14/16/25/29/45/65_CC"/>
</dbReference>
<dbReference type="InterPro" id="IPR013320">
    <property type="entry name" value="ConA-like_dom_sf"/>
</dbReference>
<dbReference type="RefSeq" id="XP_029301539.1">
    <property type="nucleotide sequence ID" value="XM_029445679.1"/>
</dbReference>
<evidence type="ECO:0000256" key="2">
    <source>
        <dbReference type="ARBA" id="ARBA00022723"/>
    </source>
</evidence>
<gene>
    <name evidence="11" type="primary">LOC115017341</name>
</gene>
<organism evidence="10 11">
    <name type="scientific">Cottoperca gobio</name>
    <name type="common">Frogmouth</name>
    <name type="synonym">Aphritis gobio</name>
    <dbReference type="NCBI Taxonomy" id="56716"/>
    <lineage>
        <taxon>Eukaryota</taxon>
        <taxon>Metazoa</taxon>
        <taxon>Chordata</taxon>
        <taxon>Craniata</taxon>
        <taxon>Vertebrata</taxon>
        <taxon>Euteleostomi</taxon>
        <taxon>Actinopterygii</taxon>
        <taxon>Neopterygii</taxon>
        <taxon>Teleostei</taxon>
        <taxon>Neoteleostei</taxon>
        <taxon>Acanthomorphata</taxon>
        <taxon>Eupercaria</taxon>
        <taxon>Perciformes</taxon>
        <taxon>Notothenioidei</taxon>
        <taxon>Bovichtidae</taxon>
        <taxon>Cottoperca</taxon>
    </lineage>
</organism>
<dbReference type="GO" id="GO:0005737">
    <property type="term" value="C:cytoplasm"/>
    <property type="evidence" value="ECO:0007669"/>
    <property type="project" value="UniProtKB-ARBA"/>
</dbReference>
<dbReference type="SUPFAM" id="SSF49899">
    <property type="entry name" value="Concanavalin A-like lectins/glucanases"/>
    <property type="match status" value="1"/>
</dbReference>
<dbReference type="Proteomes" id="UP000504630">
    <property type="component" value="Chromosome 13"/>
</dbReference>
<dbReference type="GeneID" id="115017341"/>
<dbReference type="SUPFAM" id="SSF57845">
    <property type="entry name" value="B-box zinc-binding domain"/>
    <property type="match status" value="1"/>
</dbReference>
<dbReference type="OrthoDB" id="6270329at2759"/>
<dbReference type="PROSITE" id="PS00518">
    <property type="entry name" value="ZF_RING_1"/>
    <property type="match status" value="1"/>
</dbReference>
<keyword evidence="3 6" id="KW-0863">Zinc-finger</keyword>
<dbReference type="Pfam" id="PF25600">
    <property type="entry name" value="TRIM_CC"/>
    <property type="match status" value="1"/>
</dbReference>
<evidence type="ECO:0000259" key="9">
    <source>
        <dbReference type="PROSITE" id="PS50188"/>
    </source>
</evidence>
<dbReference type="SMART" id="SM00449">
    <property type="entry name" value="SPRY"/>
    <property type="match status" value="1"/>
</dbReference>
<dbReference type="Pfam" id="PF00622">
    <property type="entry name" value="SPRY"/>
    <property type="match status" value="1"/>
</dbReference>
<dbReference type="InterPro" id="IPR001841">
    <property type="entry name" value="Znf_RING"/>
</dbReference>
<evidence type="ECO:0000256" key="4">
    <source>
        <dbReference type="ARBA" id="ARBA00022833"/>
    </source>
</evidence>
<dbReference type="CDD" id="cd19769">
    <property type="entry name" value="Bbox2_TRIM16-like"/>
    <property type="match status" value="1"/>
</dbReference>
<dbReference type="GO" id="GO:0045087">
    <property type="term" value="P:innate immune response"/>
    <property type="evidence" value="ECO:0007669"/>
    <property type="project" value="UniProtKB-KW"/>
</dbReference>
<dbReference type="Gene3D" id="3.30.160.60">
    <property type="entry name" value="Classic Zinc Finger"/>
    <property type="match status" value="1"/>
</dbReference>
<proteinExistence type="predicted"/>
<keyword evidence="5" id="KW-0391">Immunity</keyword>
<dbReference type="SUPFAM" id="SSF57850">
    <property type="entry name" value="RING/U-box"/>
    <property type="match status" value="1"/>
</dbReference>
<protein>
    <submittedName>
        <fullName evidence="11">E3 ubiquitin-protein ligase TRIM58-like isoform X1</fullName>
    </submittedName>
</protein>
<dbReference type="SMART" id="SM00589">
    <property type="entry name" value="PRY"/>
    <property type="match status" value="1"/>
</dbReference>